<evidence type="ECO:0000256" key="6">
    <source>
        <dbReference type="SAM" id="MobiDB-lite"/>
    </source>
</evidence>
<dbReference type="GO" id="GO:0009254">
    <property type="term" value="P:peptidoglycan turnover"/>
    <property type="evidence" value="ECO:0007669"/>
    <property type="project" value="InterPro"/>
</dbReference>
<dbReference type="InterPro" id="IPR026044">
    <property type="entry name" value="MltA"/>
</dbReference>
<keyword evidence="10" id="KW-1185">Reference proteome</keyword>
<dbReference type="Pfam" id="PF03562">
    <property type="entry name" value="MltA"/>
    <property type="match status" value="1"/>
</dbReference>
<reference evidence="10" key="1">
    <citation type="submission" date="2018-05" db="EMBL/GenBank/DDBJ databases">
        <title>Genome sequencing of Phenylobacterium sp. HYN0004.</title>
        <authorList>
            <person name="Yi H."/>
            <person name="Baek C."/>
        </authorList>
    </citation>
    <scope>NUCLEOTIDE SEQUENCE [LARGE SCALE GENOMIC DNA]</scope>
    <source>
        <strain evidence="10">HYN0004</strain>
    </source>
</reference>
<protein>
    <recommendedName>
        <fullName evidence="2">peptidoglycan lytic exotransglycosylase</fullName>
        <ecNumber evidence="2">4.2.2.n1</ecNumber>
    </recommendedName>
    <alternativeName>
        <fullName evidence="5">Murein hydrolase A</fullName>
    </alternativeName>
</protein>
<evidence type="ECO:0000256" key="7">
    <source>
        <dbReference type="SAM" id="SignalP"/>
    </source>
</evidence>
<dbReference type="InterPro" id="IPR036908">
    <property type="entry name" value="RlpA-like_sf"/>
</dbReference>
<keyword evidence="3" id="KW-0456">Lyase</keyword>
<feature type="signal peptide" evidence="7">
    <location>
        <begin position="1"/>
        <end position="19"/>
    </location>
</feature>
<evidence type="ECO:0000259" key="8">
    <source>
        <dbReference type="SMART" id="SM00925"/>
    </source>
</evidence>
<proteinExistence type="predicted"/>
<feature type="region of interest" description="Disordered" evidence="6">
    <location>
        <begin position="19"/>
        <end position="54"/>
    </location>
</feature>
<dbReference type="CDD" id="cd14485">
    <property type="entry name" value="mltA_like_LT_A"/>
    <property type="match status" value="1"/>
</dbReference>
<dbReference type="Pfam" id="PF06725">
    <property type="entry name" value="3D"/>
    <property type="match status" value="1"/>
</dbReference>
<dbReference type="PANTHER" id="PTHR30124">
    <property type="entry name" value="MEMBRANE-BOUND LYTIC MUREIN TRANSGLYCOSYLASE A"/>
    <property type="match status" value="1"/>
</dbReference>
<dbReference type="Gene3D" id="2.40.240.50">
    <property type="entry name" value="Barwin-like endoglucanases"/>
    <property type="match status" value="1"/>
</dbReference>
<dbReference type="EMBL" id="CP029479">
    <property type="protein sequence ID" value="AWM78579.1"/>
    <property type="molecule type" value="Genomic_DNA"/>
</dbReference>
<dbReference type="GO" id="GO:0019867">
    <property type="term" value="C:outer membrane"/>
    <property type="evidence" value="ECO:0007669"/>
    <property type="project" value="InterPro"/>
</dbReference>
<feature type="region of interest" description="Disordered" evidence="6">
    <location>
        <begin position="140"/>
        <end position="165"/>
    </location>
</feature>
<dbReference type="InterPro" id="IPR005300">
    <property type="entry name" value="MltA_B"/>
</dbReference>
<evidence type="ECO:0000313" key="10">
    <source>
        <dbReference type="Proteomes" id="UP000247763"/>
    </source>
</evidence>
<dbReference type="GO" id="GO:0008933">
    <property type="term" value="F:peptidoglycan lytic transglycosylase activity"/>
    <property type="evidence" value="ECO:0007669"/>
    <property type="project" value="TreeGrafter"/>
</dbReference>
<dbReference type="AlphaFoldDB" id="A0A2Z3I0W1"/>
<gene>
    <name evidence="9" type="ORF">HYN04_12930</name>
</gene>
<name>A0A2Z3I0W1_9CAUL</name>
<dbReference type="GO" id="GO:0009253">
    <property type="term" value="P:peptidoglycan catabolic process"/>
    <property type="evidence" value="ECO:0007669"/>
    <property type="project" value="TreeGrafter"/>
</dbReference>
<dbReference type="Proteomes" id="UP000247763">
    <property type="component" value="Chromosome"/>
</dbReference>
<dbReference type="EC" id="4.2.2.n1" evidence="2"/>
<dbReference type="KEGG" id="phb:HYN04_12930"/>
<organism evidence="9 10">
    <name type="scientific">Phenylobacterium parvum</name>
    <dbReference type="NCBI Taxonomy" id="2201350"/>
    <lineage>
        <taxon>Bacteria</taxon>
        <taxon>Pseudomonadati</taxon>
        <taxon>Pseudomonadota</taxon>
        <taxon>Alphaproteobacteria</taxon>
        <taxon>Caulobacterales</taxon>
        <taxon>Caulobacteraceae</taxon>
        <taxon>Phenylobacterium</taxon>
    </lineage>
</organism>
<keyword evidence="7" id="KW-0732">Signal</keyword>
<dbReference type="PIRSF" id="PIRSF019422">
    <property type="entry name" value="MltA"/>
    <property type="match status" value="1"/>
</dbReference>
<dbReference type="SUPFAM" id="SSF50685">
    <property type="entry name" value="Barwin-like endoglucanases"/>
    <property type="match status" value="1"/>
</dbReference>
<dbReference type="Gene3D" id="2.40.40.10">
    <property type="entry name" value="RlpA-like domain"/>
    <property type="match status" value="1"/>
</dbReference>
<keyword evidence="4" id="KW-0961">Cell wall biogenesis/degradation</keyword>
<dbReference type="SMART" id="SM00925">
    <property type="entry name" value="MltA"/>
    <property type="match status" value="1"/>
</dbReference>
<dbReference type="GO" id="GO:0071555">
    <property type="term" value="P:cell wall organization"/>
    <property type="evidence" value="ECO:0007669"/>
    <property type="project" value="UniProtKB-KW"/>
</dbReference>
<accession>A0A2Z3I0W1</accession>
<evidence type="ECO:0000256" key="2">
    <source>
        <dbReference type="ARBA" id="ARBA00012587"/>
    </source>
</evidence>
<dbReference type="PROSITE" id="PS51257">
    <property type="entry name" value="PROKAR_LIPOPROTEIN"/>
    <property type="match status" value="1"/>
</dbReference>
<dbReference type="GO" id="GO:0004553">
    <property type="term" value="F:hydrolase activity, hydrolyzing O-glycosyl compounds"/>
    <property type="evidence" value="ECO:0007669"/>
    <property type="project" value="InterPro"/>
</dbReference>
<evidence type="ECO:0000313" key="9">
    <source>
        <dbReference type="EMBL" id="AWM78579.1"/>
    </source>
</evidence>
<feature type="chain" id="PRO_5016273142" description="peptidoglycan lytic exotransglycosylase" evidence="7">
    <location>
        <begin position="20"/>
        <end position="365"/>
    </location>
</feature>
<dbReference type="OrthoDB" id="9783686at2"/>
<sequence>MRRAGPVALAGLLLLAACATPPRPSPGPPPSRPLPAPSPAPAPPTPPPGPSTEGLLPLTALPGWEKEDFVAAFEAWRANCQVRRTPVTARICREAMAVDLLDAQSARTFFESRFRAQLLPGEGVLTGYFAPVYDARRRPDDEFSAPLRPRPADLPPEGGAYPDRSAIESRPALDALAWLRPEDKFFLQIQGSGTLIFPEGPPAKAVFAGTNSQPFSGVANAMRDRGLLAAGQTSAEGIRAWLAAHRGAEAAEIMALNPRYVFFRLTPDDGLPPKGAAGVPLPAGRAIAVDLSRHVGGDAYWIDAHGPILSGAFPSYQRLVTALDTGGAIRGDIRADLYLGQGAEAGLEAGRIRHVLRLYRLVPRP</sequence>
<dbReference type="RefSeq" id="WP_110451145.1">
    <property type="nucleotide sequence ID" value="NZ_CP029479.1"/>
</dbReference>
<evidence type="ECO:0000256" key="1">
    <source>
        <dbReference type="ARBA" id="ARBA00001420"/>
    </source>
</evidence>
<dbReference type="InterPro" id="IPR010611">
    <property type="entry name" value="3D_dom"/>
</dbReference>
<feature type="domain" description="Lytic transglycosylase MltA" evidence="8">
    <location>
        <begin position="132"/>
        <end position="264"/>
    </location>
</feature>
<evidence type="ECO:0000256" key="5">
    <source>
        <dbReference type="ARBA" id="ARBA00030918"/>
    </source>
</evidence>
<dbReference type="PANTHER" id="PTHR30124:SF0">
    <property type="entry name" value="MEMBRANE-BOUND LYTIC MUREIN TRANSGLYCOSYLASE A"/>
    <property type="match status" value="1"/>
</dbReference>
<evidence type="ECO:0000256" key="3">
    <source>
        <dbReference type="ARBA" id="ARBA00023239"/>
    </source>
</evidence>
<feature type="compositionally biased region" description="Pro residues" evidence="6">
    <location>
        <begin position="21"/>
        <end position="50"/>
    </location>
</feature>
<evidence type="ECO:0000256" key="4">
    <source>
        <dbReference type="ARBA" id="ARBA00023316"/>
    </source>
</evidence>
<comment type="catalytic activity">
    <reaction evidence="1">
        <text>Exolytic cleavage of the (1-&gt;4)-beta-glycosidic linkage between N-acetylmuramic acid (MurNAc) and N-acetylglucosamine (GlcNAc) residues in peptidoglycan, from either the reducing or the non-reducing ends of the peptidoglycan chains, with concomitant formation of a 1,6-anhydrobond in the MurNAc residue.</text>
        <dbReference type="EC" id="4.2.2.n1"/>
    </reaction>
</comment>